<evidence type="ECO:0000256" key="6">
    <source>
        <dbReference type="ARBA" id="ARBA00023004"/>
    </source>
</evidence>
<keyword evidence="4 9" id="KW-0479">Metal-binding</keyword>
<evidence type="ECO:0000256" key="3">
    <source>
        <dbReference type="ARBA" id="ARBA00022596"/>
    </source>
</evidence>
<dbReference type="Gene3D" id="1.20.1270.30">
    <property type="match status" value="1"/>
</dbReference>
<evidence type="ECO:0000256" key="4">
    <source>
        <dbReference type="ARBA" id="ARBA00022723"/>
    </source>
</evidence>
<keyword evidence="3" id="KW-0533">Nickel</keyword>
<evidence type="ECO:0000313" key="11">
    <source>
        <dbReference type="Proteomes" id="UP000596739"/>
    </source>
</evidence>
<keyword evidence="6 9" id="KW-0408">Iron</keyword>
<reference evidence="11" key="1">
    <citation type="submission" date="2021-01" db="EMBL/GenBank/DDBJ databases">
        <title>Genome public.</title>
        <authorList>
            <person name="Liu C."/>
            <person name="Sun Q."/>
        </authorList>
    </citation>
    <scope>NUCLEOTIDE SEQUENCE [LARGE SCALE GENOMIC DNA]</scope>
    <source>
        <strain evidence="11">YIM B02505</strain>
    </source>
</reference>
<sequence>MSSCGSCTICSSADKVLENFIANTEVETSHHRVKDQSIKCGFGKQGVCCRLCANGPCRITPKAPRGVCGANADTIVARNFLRTVAAGAGCYLHVVETTALNLKKTGENKDKIKGVNALNHLGELFDIHEEDMHKKAILIADAVLKDLYKPRYEKMALTEKMAYGPRFKKWQELNILPGGAKSEVFDAVVKSSTNLSSDPVDMMLHSLNLGISTGLYGLTLTNLLNDVILGEPVIRQAKVGFKVVDTDYINIMVTGHQHSVISHLQDRLLDEDITVKAKAVGAKGFKLVGCTCVGQDLQLRGEHYKEVFSGHAGNNFTSESLITTGGIDIILSEFNCTLPGIEPIAEEFEVKMICLDDVAKKANADYINYTYEDRAKITDTIIDEALKSYSSRRKNVGINIPTDHGHDDVITGVSENSLREFLGGTWEPLVNLIASGKIKGVAGVVGCSNLTAMGHDVFTVELTKELIKRDIIVLSAGCSSGGLENVGLMSPSAASLAGDNLKEVCEALGIPPVLNFGPCLAIGRLEIVASELAAFLNVDIPQLPLVLSAPQWLEEQALADGAFGLALGLPLHLAIPPFITGSETVTKLLTEDLKDITGGQLILEDDVVKAADRLEAIILNRRSGLGLA</sequence>
<dbReference type="Pfam" id="PF03063">
    <property type="entry name" value="Prismane"/>
    <property type="match status" value="1"/>
</dbReference>
<dbReference type="InterPro" id="IPR016101">
    <property type="entry name" value="CO_DH_a-bundle"/>
</dbReference>
<dbReference type="GO" id="GO:0043885">
    <property type="term" value="F:anaerobic carbon-monoxide dehydrogenase activity"/>
    <property type="evidence" value="ECO:0007669"/>
    <property type="project" value="UniProtKB-EC"/>
</dbReference>
<dbReference type="InterPro" id="IPR010047">
    <property type="entry name" value="CODH"/>
</dbReference>
<evidence type="ECO:0000256" key="2">
    <source>
        <dbReference type="ARBA" id="ARBA00022485"/>
    </source>
</evidence>
<dbReference type="InterPro" id="IPR011254">
    <property type="entry name" value="Prismane-like_sf"/>
</dbReference>
<proteinExistence type="predicted"/>
<keyword evidence="7 9" id="KW-0411">Iron-sulfur</keyword>
<keyword evidence="11" id="KW-1185">Reference proteome</keyword>
<evidence type="ECO:0000256" key="9">
    <source>
        <dbReference type="PIRNR" id="PIRNR005023"/>
    </source>
</evidence>
<gene>
    <name evidence="10" type="primary">cooS</name>
    <name evidence="10" type="ORF">JHL18_22405</name>
</gene>
<name>A0ABS1EVQ7_9CLOT</name>
<evidence type="ECO:0000256" key="1">
    <source>
        <dbReference type="ARBA" id="ARBA00001966"/>
    </source>
</evidence>
<evidence type="ECO:0000313" key="10">
    <source>
        <dbReference type="EMBL" id="MBK1813378.1"/>
    </source>
</evidence>
<comment type="caution">
    <text evidence="10">The sequence shown here is derived from an EMBL/GenBank/DDBJ whole genome shotgun (WGS) entry which is preliminary data.</text>
</comment>
<dbReference type="EMBL" id="JAENHN010000062">
    <property type="protein sequence ID" value="MBK1813378.1"/>
    <property type="molecule type" value="Genomic_DNA"/>
</dbReference>
<dbReference type="InterPro" id="IPR016099">
    <property type="entry name" value="Prismane-like_a/b-sand"/>
</dbReference>
<dbReference type="InterPro" id="IPR004137">
    <property type="entry name" value="HCP/CODH"/>
</dbReference>
<dbReference type="NCBIfam" id="TIGR01702">
    <property type="entry name" value="CO_DH_cata"/>
    <property type="match status" value="1"/>
</dbReference>
<keyword evidence="2 9" id="KW-0004">4Fe-4S</keyword>
<protein>
    <recommendedName>
        <fullName evidence="9">Carbon monoxide dehydrogenase</fullName>
        <ecNumber evidence="9">1.2.7.4</ecNumber>
    </recommendedName>
</protein>
<comment type="cofactor">
    <cofactor evidence="1">
        <name>[4Fe-4S] cluster</name>
        <dbReference type="ChEBI" id="CHEBI:49883"/>
    </cofactor>
</comment>
<keyword evidence="5 9" id="KW-0560">Oxidoreductase</keyword>
<dbReference type="SUPFAM" id="SSF56821">
    <property type="entry name" value="Prismane protein-like"/>
    <property type="match status" value="1"/>
</dbReference>
<organism evidence="10 11">
    <name type="scientific">Clostridium yunnanense</name>
    <dbReference type="NCBI Taxonomy" id="2800325"/>
    <lineage>
        <taxon>Bacteria</taxon>
        <taxon>Bacillati</taxon>
        <taxon>Bacillota</taxon>
        <taxon>Clostridia</taxon>
        <taxon>Eubacteriales</taxon>
        <taxon>Clostridiaceae</taxon>
        <taxon>Clostridium</taxon>
    </lineage>
</organism>
<dbReference type="PIRSF" id="PIRSF005023">
    <property type="entry name" value="CODH"/>
    <property type="match status" value="1"/>
</dbReference>
<accession>A0ABS1EVQ7</accession>
<dbReference type="EC" id="1.2.7.4" evidence="9"/>
<evidence type="ECO:0000256" key="5">
    <source>
        <dbReference type="ARBA" id="ARBA00023002"/>
    </source>
</evidence>
<evidence type="ECO:0000256" key="7">
    <source>
        <dbReference type="ARBA" id="ARBA00023014"/>
    </source>
</evidence>
<comment type="catalytic activity">
    <reaction evidence="8 9">
        <text>CO + 2 oxidized [2Fe-2S]-[ferredoxin] + H2O = 2 reduced [2Fe-2S]-[ferredoxin] + CO2 + 2 H(+)</text>
        <dbReference type="Rhea" id="RHEA:21040"/>
        <dbReference type="Rhea" id="RHEA-COMP:10000"/>
        <dbReference type="Rhea" id="RHEA-COMP:10001"/>
        <dbReference type="ChEBI" id="CHEBI:15377"/>
        <dbReference type="ChEBI" id="CHEBI:15378"/>
        <dbReference type="ChEBI" id="CHEBI:16526"/>
        <dbReference type="ChEBI" id="CHEBI:17245"/>
        <dbReference type="ChEBI" id="CHEBI:33737"/>
        <dbReference type="ChEBI" id="CHEBI:33738"/>
        <dbReference type="EC" id="1.2.7.4"/>
    </reaction>
</comment>
<evidence type="ECO:0000256" key="8">
    <source>
        <dbReference type="ARBA" id="ARBA00048733"/>
    </source>
</evidence>
<dbReference type="PANTHER" id="PTHR30109">
    <property type="entry name" value="HYDROXYLAMINE REDUCTASE"/>
    <property type="match status" value="1"/>
</dbReference>
<dbReference type="PANTHER" id="PTHR30109:SF4">
    <property type="entry name" value="CARBON MONOXIDE DEHYDROGENASE"/>
    <property type="match status" value="1"/>
</dbReference>
<dbReference type="Gene3D" id="3.40.50.2030">
    <property type="match status" value="2"/>
</dbReference>
<dbReference type="Proteomes" id="UP000596739">
    <property type="component" value="Unassembled WGS sequence"/>
</dbReference>
<dbReference type="RefSeq" id="WP_200273463.1">
    <property type="nucleotide sequence ID" value="NZ_JAENHN010000062.1"/>
</dbReference>